<proteinExistence type="predicted"/>
<reference evidence="2" key="1">
    <citation type="submission" date="2018-11" db="EMBL/GenBank/DDBJ databases">
        <authorList>
            <person name="Alioto T."/>
            <person name="Alioto T."/>
        </authorList>
    </citation>
    <scope>NUCLEOTIDE SEQUENCE</scope>
</reference>
<feature type="domain" description="Fibrinogen C-terminal" evidence="1">
    <location>
        <begin position="40"/>
        <end position="120"/>
    </location>
</feature>
<comment type="caution">
    <text evidence="2">The sequence shown here is derived from an EMBL/GenBank/DDBJ whole genome shotgun (WGS) entry which is preliminary data.</text>
</comment>
<dbReference type="EMBL" id="UYJE01006331">
    <property type="protein sequence ID" value="VDI45129.1"/>
    <property type="molecule type" value="Genomic_DNA"/>
</dbReference>
<dbReference type="Pfam" id="PF00147">
    <property type="entry name" value="Fibrinogen_C"/>
    <property type="match status" value="1"/>
</dbReference>
<dbReference type="Proteomes" id="UP000596742">
    <property type="component" value="Unassembled WGS sequence"/>
</dbReference>
<dbReference type="InterPro" id="IPR050373">
    <property type="entry name" value="Fibrinogen_C-term_domain"/>
</dbReference>
<keyword evidence="3" id="KW-1185">Reference proteome</keyword>
<evidence type="ECO:0000259" key="1">
    <source>
        <dbReference type="PROSITE" id="PS51406"/>
    </source>
</evidence>
<evidence type="ECO:0000313" key="2">
    <source>
        <dbReference type="EMBL" id="VDI45129.1"/>
    </source>
</evidence>
<protein>
    <recommendedName>
        <fullName evidence="1">Fibrinogen C-terminal domain-containing protein</fullName>
    </recommendedName>
</protein>
<evidence type="ECO:0000313" key="3">
    <source>
        <dbReference type="Proteomes" id="UP000596742"/>
    </source>
</evidence>
<dbReference type="PANTHER" id="PTHR19143">
    <property type="entry name" value="FIBRINOGEN/TENASCIN/ANGIOPOEITIN"/>
    <property type="match status" value="1"/>
</dbReference>
<dbReference type="PROSITE" id="PS51406">
    <property type="entry name" value="FIBRINOGEN_C_2"/>
    <property type="match status" value="1"/>
</dbReference>
<dbReference type="Gene3D" id="3.90.215.10">
    <property type="entry name" value="Gamma Fibrinogen, chain A, domain 1"/>
    <property type="match status" value="1"/>
</dbReference>
<organism evidence="2 3">
    <name type="scientific">Mytilus galloprovincialis</name>
    <name type="common">Mediterranean mussel</name>
    <dbReference type="NCBI Taxonomy" id="29158"/>
    <lineage>
        <taxon>Eukaryota</taxon>
        <taxon>Metazoa</taxon>
        <taxon>Spiralia</taxon>
        <taxon>Lophotrochozoa</taxon>
        <taxon>Mollusca</taxon>
        <taxon>Bivalvia</taxon>
        <taxon>Autobranchia</taxon>
        <taxon>Pteriomorphia</taxon>
        <taxon>Mytilida</taxon>
        <taxon>Mytiloidea</taxon>
        <taxon>Mytilidae</taxon>
        <taxon>Mytilinae</taxon>
        <taxon>Mytilus</taxon>
    </lineage>
</organism>
<dbReference type="AlphaFoldDB" id="A0A8B6F835"/>
<dbReference type="SUPFAM" id="SSF56496">
    <property type="entry name" value="Fibrinogen C-terminal domain-like"/>
    <property type="match status" value="1"/>
</dbReference>
<name>A0A8B6F835_MYTGA</name>
<sequence length="147" mass="17094">MLCTNKQECETASYDRTTEQCKLDSNCNPETGKNKTGTLVLKSYVPTDCSNIPQGSKNGVYKIFVNNRCIDVYCDMTDGGWTVIQRRLYVGRYHYPISFMRDWAAYKKGFGEVIREYWLGRWSNRVYNRSFGFGLIHNGVDVITRWI</sequence>
<accession>A0A8B6F835</accession>
<dbReference type="InterPro" id="IPR002181">
    <property type="entry name" value="Fibrinogen_a/b/g_C_dom"/>
</dbReference>
<dbReference type="InterPro" id="IPR014716">
    <property type="entry name" value="Fibrinogen_a/b/g_C_1"/>
</dbReference>
<dbReference type="InterPro" id="IPR036056">
    <property type="entry name" value="Fibrinogen-like_C"/>
</dbReference>
<gene>
    <name evidence="2" type="ORF">MGAL_10B062683</name>
</gene>
<dbReference type="GO" id="GO:0005615">
    <property type="term" value="C:extracellular space"/>
    <property type="evidence" value="ECO:0007669"/>
    <property type="project" value="TreeGrafter"/>
</dbReference>
<dbReference type="OrthoDB" id="7940501at2759"/>
<dbReference type="SMART" id="SM00186">
    <property type="entry name" value="FBG"/>
    <property type="match status" value="1"/>
</dbReference>